<dbReference type="PROSITE" id="PS50994">
    <property type="entry name" value="INTEGRASE"/>
    <property type="match status" value="1"/>
</dbReference>
<dbReference type="EMBL" id="BMAU01021204">
    <property type="protein sequence ID" value="GFX99023.1"/>
    <property type="molecule type" value="Genomic_DNA"/>
</dbReference>
<dbReference type="SUPFAM" id="SSF53098">
    <property type="entry name" value="Ribonuclease H-like"/>
    <property type="match status" value="1"/>
</dbReference>
<dbReference type="GO" id="GO:0003676">
    <property type="term" value="F:nucleic acid binding"/>
    <property type="evidence" value="ECO:0007669"/>
    <property type="project" value="InterPro"/>
</dbReference>
<organism evidence="2 3">
    <name type="scientific">Trichonephila clavipes</name>
    <name type="common">Golden silk orbweaver</name>
    <name type="synonym">Nephila clavipes</name>
    <dbReference type="NCBI Taxonomy" id="2585209"/>
    <lineage>
        <taxon>Eukaryota</taxon>
        <taxon>Metazoa</taxon>
        <taxon>Ecdysozoa</taxon>
        <taxon>Arthropoda</taxon>
        <taxon>Chelicerata</taxon>
        <taxon>Arachnida</taxon>
        <taxon>Araneae</taxon>
        <taxon>Araneomorphae</taxon>
        <taxon>Entelegynae</taxon>
        <taxon>Araneoidea</taxon>
        <taxon>Nephilidae</taxon>
        <taxon>Trichonephila</taxon>
    </lineage>
</organism>
<accession>A0A8X6RQB2</accession>
<dbReference type="InterPro" id="IPR036397">
    <property type="entry name" value="RNaseH_sf"/>
</dbReference>
<dbReference type="PANTHER" id="PTHR47331:SF2">
    <property type="match status" value="1"/>
</dbReference>
<proteinExistence type="predicted"/>
<protein>
    <submittedName>
        <fullName evidence="2">Integrase catalytic domain-containing protein</fullName>
    </submittedName>
</protein>
<evidence type="ECO:0000259" key="1">
    <source>
        <dbReference type="PROSITE" id="PS50994"/>
    </source>
</evidence>
<dbReference type="Gene3D" id="3.30.420.10">
    <property type="entry name" value="Ribonuclease H-like superfamily/Ribonuclease H"/>
    <property type="match status" value="1"/>
</dbReference>
<sequence length="270" mass="31549">MTDPVALPSDRVKDAAVFEVVGVDLAGPLYIKRGDKVWIVLYTCAIYRALHLELVSSLSTDAFLLSFRRFVTSRGRPRIIYSDNGTNFRGAYNELIDIDWNEVSRYAEIQRITWKFMPPTAAWWGGFWERLMRTVKELLRRTLGGPYLRMKPYFSAILRTLTILCECEKVVNSRPLTYLSEDMQDLTPTKPARFLFEIPTADTKDLDVRDANHFRKRLRFRAKVIKELKRGFRNEYLGQLIQRQKQHPQSSNIQVGDIVLIGDEWKKRLQ</sequence>
<dbReference type="PANTHER" id="PTHR47331">
    <property type="entry name" value="PHD-TYPE DOMAIN-CONTAINING PROTEIN"/>
    <property type="match status" value="1"/>
</dbReference>
<dbReference type="Proteomes" id="UP000887159">
    <property type="component" value="Unassembled WGS sequence"/>
</dbReference>
<reference evidence="2" key="1">
    <citation type="submission" date="2020-08" db="EMBL/GenBank/DDBJ databases">
        <title>Multicomponent nature underlies the extraordinary mechanical properties of spider dragline silk.</title>
        <authorList>
            <person name="Kono N."/>
            <person name="Nakamura H."/>
            <person name="Mori M."/>
            <person name="Yoshida Y."/>
            <person name="Ohtoshi R."/>
            <person name="Malay A.D."/>
            <person name="Moran D.A.P."/>
            <person name="Tomita M."/>
            <person name="Numata K."/>
            <person name="Arakawa K."/>
        </authorList>
    </citation>
    <scope>NUCLEOTIDE SEQUENCE</scope>
</reference>
<feature type="domain" description="Integrase catalytic" evidence="1">
    <location>
        <begin position="4"/>
        <end position="199"/>
    </location>
</feature>
<dbReference type="GO" id="GO:0015074">
    <property type="term" value="P:DNA integration"/>
    <property type="evidence" value="ECO:0007669"/>
    <property type="project" value="InterPro"/>
</dbReference>
<name>A0A8X6RQB2_TRICX</name>
<gene>
    <name evidence="2" type="primary">AVEN_193665_1</name>
    <name evidence="2" type="ORF">TNCV_4301981</name>
</gene>
<dbReference type="InterPro" id="IPR012337">
    <property type="entry name" value="RNaseH-like_sf"/>
</dbReference>
<keyword evidence="3" id="KW-1185">Reference proteome</keyword>
<comment type="caution">
    <text evidence="2">The sequence shown here is derived from an EMBL/GenBank/DDBJ whole genome shotgun (WGS) entry which is preliminary data.</text>
</comment>
<dbReference type="InterPro" id="IPR001584">
    <property type="entry name" value="Integrase_cat-core"/>
</dbReference>
<dbReference type="AlphaFoldDB" id="A0A8X6RQB2"/>
<evidence type="ECO:0000313" key="2">
    <source>
        <dbReference type="EMBL" id="GFX99023.1"/>
    </source>
</evidence>
<evidence type="ECO:0000313" key="3">
    <source>
        <dbReference type="Proteomes" id="UP000887159"/>
    </source>
</evidence>